<gene>
    <name evidence="3" type="ORF">PR048_002719</name>
</gene>
<proteinExistence type="predicted"/>
<keyword evidence="1" id="KW-0812">Transmembrane</keyword>
<dbReference type="Pfam" id="PF17921">
    <property type="entry name" value="Integrase_H2C2"/>
    <property type="match status" value="1"/>
</dbReference>
<keyword evidence="4" id="KW-1185">Reference proteome</keyword>
<dbReference type="InterPro" id="IPR041588">
    <property type="entry name" value="Integrase_H2C2"/>
</dbReference>
<evidence type="ECO:0000313" key="4">
    <source>
        <dbReference type="Proteomes" id="UP001159363"/>
    </source>
</evidence>
<evidence type="ECO:0000259" key="2">
    <source>
        <dbReference type="Pfam" id="PF17921"/>
    </source>
</evidence>
<evidence type="ECO:0000313" key="3">
    <source>
        <dbReference type="EMBL" id="KAJ8897373.1"/>
    </source>
</evidence>
<accession>A0ABQ9IKY8</accession>
<reference evidence="3 4" key="1">
    <citation type="submission" date="2023-02" db="EMBL/GenBank/DDBJ databases">
        <title>LHISI_Scaffold_Assembly.</title>
        <authorList>
            <person name="Stuart O.P."/>
            <person name="Cleave R."/>
            <person name="Magrath M.J.L."/>
            <person name="Mikheyev A.S."/>
        </authorList>
    </citation>
    <scope>NUCLEOTIDE SEQUENCE [LARGE SCALE GENOMIC DNA]</scope>
    <source>
        <strain evidence="3">Daus_M_001</strain>
        <tissue evidence="3">Leg muscle</tissue>
    </source>
</reference>
<dbReference type="Gene3D" id="1.10.340.70">
    <property type="match status" value="1"/>
</dbReference>
<keyword evidence="1" id="KW-0472">Membrane</keyword>
<keyword evidence="1" id="KW-1133">Transmembrane helix</keyword>
<comment type="caution">
    <text evidence="3">The sequence shown here is derived from an EMBL/GenBank/DDBJ whole genome shotgun (WGS) entry which is preliminary data.</text>
</comment>
<sequence>MHYFHDFPIRAHMGKQKKDLKIRKESFWPNMYSVIEEYVRSCHDSQCAKQPQKFKVGTYSLQNIRVYSDVFGSLLHSSKGNICLFILIDFFFTFVVLIPLGDRGMSEM</sequence>
<organism evidence="3 4">
    <name type="scientific">Dryococelus australis</name>
    <dbReference type="NCBI Taxonomy" id="614101"/>
    <lineage>
        <taxon>Eukaryota</taxon>
        <taxon>Metazoa</taxon>
        <taxon>Ecdysozoa</taxon>
        <taxon>Arthropoda</taxon>
        <taxon>Hexapoda</taxon>
        <taxon>Insecta</taxon>
        <taxon>Pterygota</taxon>
        <taxon>Neoptera</taxon>
        <taxon>Polyneoptera</taxon>
        <taxon>Phasmatodea</taxon>
        <taxon>Verophasmatodea</taxon>
        <taxon>Anareolatae</taxon>
        <taxon>Phasmatidae</taxon>
        <taxon>Eurycanthinae</taxon>
        <taxon>Dryococelus</taxon>
    </lineage>
</organism>
<dbReference type="Proteomes" id="UP001159363">
    <property type="component" value="Chromosome 1"/>
</dbReference>
<feature type="transmembrane region" description="Helical" evidence="1">
    <location>
        <begin position="82"/>
        <end position="101"/>
    </location>
</feature>
<dbReference type="EMBL" id="JARBHB010000001">
    <property type="protein sequence ID" value="KAJ8897373.1"/>
    <property type="molecule type" value="Genomic_DNA"/>
</dbReference>
<feature type="domain" description="Integrase zinc-binding" evidence="2">
    <location>
        <begin position="2"/>
        <end position="50"/>
    </location>
</feature>
<name>A0ABQ9IKY8_9NEOP</name>
<protein>
    <recommendedName>
        <fullName evidence="2">Integrase zinc-binding domain-containing protein</fullName>
    </recommendedName>
</protein>
<evidence type="ECO:0000256" key="1">
    <source>
        <dbReference type="SAM" id="Phobius"/>
    </source>
</evidence>